<keyword evidence="4 8" id="KW-0472">Membrane</keyword>
<feature type="region of interest" description="Disordered" evidence="7">
    <location>
        <begin position="1"/>
        <end position="21"/>
    </location>
</feature>
<evidence type="ECO:0000256" key="2">
    <source>
        <dbReference type="ARBA" id="ARBA00022729"/>
    </source>
</evidence>
<accession>A0A5C6P160</accession>
<dbReference type="AlphaFoldDB" id="A0A5C6P160"/>
<evidence type="ECO:0000313" key="10">
    <source>
        <dbReference type="Proteomes" id="UP000324091"/>
    </source>
</evidence>
<keyword evidence="6" id="KW-0325">Glycoprotein</keyword>
<dbReference type="GO" id="GO:0005912">
    <property type="term" value="C:adherens junction"/>
    <property type="evidence" value="ECO:0007669"/>
    <property type="project" value="TreeGrafter"/>
</dbReference>
<evidence type="ECO:0000256" key="5">
    <source>
        <dbReference type="ARBA" id="ARBA00023157"/>
    </source>
</evidence>
<keyword evidence="2" id="KW-0732">Signal</keyword>
<keyword evidence="3" id="KW-0677">Repeat</keyword>
<evidence type="ECO:0000256" key="6">
    <source>
        <dbReference type="ARBA" id="ARBA00023180"/>
    </source>
</evidence>
<gene>
    <name evidence="9" type="ORF">D4764_15G0009180</name>
</gene>
<comment type="caution">
    <text evidence="9">The sequence shown here is derived from an EMBL/GenBank/DDBJ whole genome shotgun (WGS) entry which is preliminary data.</text>
</comment>
<dbReference type="Proteomes" id="UP000324091">
    <property type="component" value="Chromosome 15"/>
</dbReference>
<dbReference type="Gene3D" id="2.60.40.10">
    <property type="entry name" value="Immunoglobulins"/>
    <property type="match status" value="1"/>
</dbReference>
<proteinExistence type="predicted"/>
<dbReference type="InterPro" id="IPR051427">
    <property type="entry name" value="Nectin/Nectin-like"/>
</dbReference>
<evidence type="ECO:0000256" key="3">
    <source>
        <dbReference type="ARBA" id="ARBA00022737"/>
    </source>
</evidence>
<organism evidence="9 10">
    <name type="scientific">Takifugu flavidus</name>
    <name type="common">sansaifugu</name>
    <dbReference type="NCBI Taxonomy" id="433684"/>
    <lineage>
        <taxon>Eukaryota</taxon>
        <taxon>Metazoa</taxon>
        <taxon>Chordata</taxon>
        <taxon>Craniata</taxon>
        <taxon>Vertebrata</taxon>
        <taxon>Euteleostomi</taxon>
        <taxon>Actinopterygii</taxon>
        <taxon>Neopterygii</taxon>
        <taxon>Teleostei</taxon>
        <taxon>Neoteleostei</taxon>
        <taxon>Acanthomorphata</taxon>
        <taxon>Eupercaria</taxon>
        <taxon>Tetraodontiformes</taxon>
        <taxon>Tetradontoidea</taxon>
        <taxon>Tetraodontidae</taxon>
        <taxon>Takifugu</taxon>
    </lineage>
</organism>
<comment type="subcellular location">
    <subcellularLocation>
        <location evidence="1">Membrane</location>
    </subcellularLocation>
</comment>
<dbReference type="PANTHER" id="PTHR23277">
    <property type="entry name" value="NECTIN-RELATED"/>
    <property type="match status" value="1"/>
</dbReference>
<evidence type="ECO:0000256" key="1">
    <source>
        <dbReference type="ARBA" id="ARBA00004370"/>
    </source>
</evidence>
<dbReference type="GO" id="GO:0007156">
    <property type="term" value="P:homophilic cell adhesion via plasma membrane adhesion molecules"/>
    <property type="evidence" value="ECO:0007669"/>
    <property type="project" value="TreeGrafter"/>
</dbReference>
<dbReference type="GO" id="GO:0007157">
    <property type="term" value="P:heterophilic cell-cell adhesion via plasma membrane cell adhesion molecules"/>
    <property type="evidence" value="ECO:0007669"/>
    <property type="project" value="TreeGrafter"/>
</dbReference>
<keyword evidence="10" id="KW-1185">Reference proteome</keyword>
<dbReference type="GO" id="GO:0016020">
    <property type="term" value="C:membrane"/>
    <property type="evidence" value="ECO:0007669"/>
    <property type="project" value="UniProtKB-SubCell"/>
</dbReference>
<dbReference type="InterPro" id="IPR013783">
    <property type="entry name" value="Ig-like_fold"/>
</dbReference>
<keyword evidence="8" id="KW-1133">Transmembrane helix</keyword>
<sequence>MAGWVEREEKGEDRNGGALPDGTSVVGEKLIFGRPLRLNDSGLYECVVKNKLGFGKTEYMMTISENSQLTDDSPISKQFLTIIGASAGALVIFLVTVVFLVNCYHRKKNRKLVRQLSGKMEEINNLSRETSLRRLNSFSTDPRVQPDDYALLRVDSCLKNSQLSLEYFQELLNPTNTYPQGGTESGDQEVDHPISGAEVAEGCPGCHASATLRGHRVPLDWQTGVVVPIFKSGDQRVCSNYRGITLLRVEGVEFGRRKISLLLFSEDVVLLAPSRTIKDLQHMLGSFPTECEAAGMWISTSKSESMLRKR</sequence>
<dbReference type="EMBL" id="RHFK02000007">
    <property type="protein sequence ID" value="TWW73524.1"/>
    <property type="molecule type" value="Genomic_DNA"/>
</dbReference>
<reference evidence="9 10" key="1">
    <citation type="submission" date="2019-04" db="EMBL/GenBank/DDBJ databases">
        <title>Chromosome genome assembly for Takifugu flavidus.</title>
        <authorList>
            <person name="Xiao S."/>
        </authorList>
    </citation>
    <scope>NUCLEOTIDE SEQUENCE [LARGE SCALE GENOMIC DNA]</scope>
    <source>
        <strain evidence="9">HTHZ2018</strain>
        <tissue evidence="9">Muscle</tissue>
    </source>
</reference>
<feature type="compositionally biased region" description="Basic and acidic residues" evidence="7">
    <location>
        <begin position="1"/>
        <end position="15"/>
    </location>
</feature>
<evidence type="ECO:0000256" key="4">
    <source>
        <dbReference type="ARBA" id="ARBA00023136"/>
    </source>
</evidence>
<keyword evidence="8" id="KW-0812">Transmembrane</keyword>
<protein>
    <recommendedName>
        <fullName evidence="11">Ig-like domain-containing protein</fullName>
    </recommendedName>
</protein>
<dbReference type="PANTHER" id="PTHR23277:SF11">
    <property type="entry name" value="NECTIN-4"/>
    <property type="match status" value="1"/>
</dbReference>
<keyword evidence="5" id="KW-1015">Disulfide bond</keyword>
<evidence type="ECO:0000256" key="8">
    <source>
        <dbReference type="SAM" id="Phobius"/>
    </source>
</evidence>
<name>A0A5C6P160_9TELE</name>
<evidence type="ECO:0000256" key="7">
    <source>
        <dbReference type="SAM" id="MobiDB-lite"/>
    </source>
</evidence>
<evidence type="ECO:0000313" key="9">
    <source>
        <dbReference type="EMBL" id="TWW73524.1"/>
    </source>
</evidence>
<evidence type="ECO:0008006" key="11">
    <source>
        <dbReference type="Google" id="ProtNLM"/>
    </source>
</evidence>
<feature type="transmembrane region" description="Helical" evidence="8">
    <location>
        <begin position="79"/>
        <end position="104"/>
    </location>
</feature>